<sequence length="45" mass="4742">MTIGTIKRVCSHCGAGCGIVMEVAGKRVLKLMGKPVISGAPMRQR</sequence>
<gene>
    <name evidence="5" type="ORF">EKO24_021325</name>
</gene>
<organism evidence="5 6">
    <name type="scientific">Candidatus Methylobacter oryzae</name>
    <dbReference type="NCBI Taxonomy" id="2497749"/>
    <lineage>
        <taxon>Bacteria</taxon>
        <taxon>Pseudomonadati</taxon>
        <taxon>Pseudomonadota</taxon>
        <taxon>Gammaproteobacteria</taxon>
        <taxon>Methylococcales</taxon>
        <taxon>Methylococcaceae</taxon>
        <taxon>Methylobacter</taxon>
    </lineage>
</organism>
<evidence type="ECO:0000256" key="3">
    <source>
        <dbReference type="ARBA" id="ARBA00023014"/>
    </source>
</evidence>
<dbReference type="Proteomes" id="UP000733744">
    <property type="component" value="Unassembled WGS sequence"/>
</dbReference>
<accession>A0ABY3C4Z4</accession>
<evidence type="ECO:0000256" key="2">
    <source>
        <dbReference type="ARBA" id="ARBA00023004"/>
    </source>
</evidence>
<keyword evidence="3" id="KW-0411">Iron-sulfur</keyword>
<keyword evidence="2" id="KW-0408">Iron</keyword>
<reference evidence="5 6" key="1">
    <citation type="journal article" date="2019" name="Antonie Van Leeuwenhoek">
        <title>Description of 'Ca. Methylobacter oryzae' KRF1, a novel species from the environmentally important Methylobacter clade 2.</title>
        <authorList>
            <person name="Khatri K."/>
            <person name="Mohite J.A."/>
            <person name="Pandit P.S."/>
            <person name="Bahulikar R."/>
            <person name="Rahalkar M.C."/>
        </authorList>
    </citation>
    <scope>NUCLEOTIDE SEQUENCE [LARGE SCALE GENOMIC DNA]</scope>
    <source>
        <strain evidence="5 6">KRF1</strain>
    </source>
</reference>
<keyword evidence="1" id="KW-0479">Metal-binding</keyword>
<dbReference type="EMBL" id="RYFG02000121">
    <property type="protein sequence ID" value="TRW89604.1"/>
    <property type="molecule type" value="Genomic_DNA"/>
</dbReference>
<dbReference type="Gene3D" id="2.20.25.90">
    <property type="entry name" value="ADC-like domains"/>
    <property type="match status" value="1"/>
</dbReference>
<evidence type="ECO:0000256" key="1">
    <source>
        <dbReference type="ARBA" id="ARBA00022723"/>
    </source>
</evidence>
<keyword evidence="6" id="KW-1185">Reference proteome</keyword>
<evidence type="ECO:0000313" key="6">
    <source>
        <dbReference type="Proteomes" id="UP000733744"/>
    </source>
</evidence>
<evidence type="ECO:0000259" key="4">
    <source>
        <dbReference type="Pfam" id="PF04879"/>
    </source>
</evidence>
<comment type="caution">
    <text evidence="5">The sequence shown here is derived from an EMBL/GenBank/DDBJ whole genome shotgun (WGS) entry which is preliminary data.</text>
</comment>
<dbReference type="Pfam" id="PF04879">
    <property type="entry name" value="Molybdop_Fe4S4"/>
    <property type="match status" value="1"/>
</dbReference>
<evidence type="ECO:0000313" key="5">
    <source>
        <dbReference type="EMBL" id="TRW89604.1"/>
    </source>
</evidence>
<dbReference type="RefSeq" id="WP_127029500.1">
    <property type="nucleotide sequence ID" value="NZ_RYFG02000121.1"/>
</dbReference>
<name>A0ABY3C4Z4_9GAMM</name>
<protein>
    <recommendedName>
        <fullName evidence="4">4Fe-4S Mo/W bis-MGD-type domain-containing protein</fullName>
    </recommendedName>
</protein>
<dbReference type="SUPFAM" id="SSF53706">
    <property type="entry name" value="Formate dehydrogenase/DMSO reductase, domains 1-3"/>
    <property type="match status" value="1"/>
</dbReference>
<dbReference type="InterPro" id="IPR006963">
    <property type="entry name" value="Mopterin_OxRdtase_4Fe-4S_dom"/>
</dbReference>
<feature type="domain" description="4Fe-4S Mo/W bis-MGD-type" evidence="4">
    <location>
        <begin position="7"/>
        <end position="35"/>
    </location>
</feature>
<proteinExistence type="predicted"/>